<evidence type="ECO:0000256" key="1">
    <source>
        <dbReference type="SAM" id="MobiDB-lite"/>
    </source>
</evidence>
<dbReference type="EMBL" id="VTPC01005548">
    <property type="protein sequence ID" value="KAF2895906.1"/>
    <property type="molecule type" value="Genomic_DNA"/>
</dbReference>
<dbReference type="PANTHER" id="PTHR46114:SF1">
    <property type="entry name" value="ZAD DOMAIN-CONTAINING PROTEIN"/>
    <property type="match status" value="1"/>
</dbReference>
<gene>
    <name evidence="2" type="ORF">ILUMI_10269</name>
</gene>
<keyword evidence="3" id="KW-1185">Reference proteome</keyword>
<proteinExistence type="predicted"/>
<name>A0A8K0GEB0_IGNLU</name>
<sequence length="124" mass="14360">MVLPSLQHSMQPVGTSRSEYAGKTSEPQLFSQNELSDLIRGLNLSKQPSELLASGLKKKNLLRPVVTITAYRTREKEILPYFRDDEELVYCNNIAKLLLDMGLSEYKHTDWRLFIDSCKRHLKY</sequence>
<reference evidence="2" key="1">
    <citation type="submission" date="2019-08" db="EMBL/GenBank/DDBJ databases">
        <title>The genome of the North American firefly Photinus pyralis.</title>
        <authorList>
            <consortium name="Photinus pyralis genome working group"/>
            <person name="Fallon T.R."/>
            <person name="Sander Lower S.E."/>
            <person name="Weng J.-K."/>
        </authorList>
    </citation>
    <scope>NUCLEOTIDE SEQUENCE</scope>
    <source>
        <strain evidence="2">TRF0915ILg1</strain>
        <tissue evidence="2">Whole body</tissue>
    </source>
</reference>
<evidence type="ECO:0000313" key="2">
    <source>
        <dbReference type="EMBL" id="KAF2895906.1"/>
    </source>
</evidence>
<comment type="caution">
    <text evidence="2">The sequence shown here is derived from an EMBL/GenBank/DDBJ whole genome shotgun (WGS) entry which is preliminary data.</text>
</comment>
<feature type="compositionally biased region" description="Polar residues" evidence="1">
    <location>
        <begin position="1"/>
        <end position="18"/>
    </location>
</feature>
<organism evidence="2 3">
    <name type="scientific">Ignelater luminosus</name>
    <name type="common">Cucubano</name>
    <name type="synonym">Pyrophorus luminosus</name>
    <dbReference type="NCBI Taxonomy" id="2038154"/>
    <lineage>
        <taxon>Eukaryota</taxon>
        <taxon>Metazoa</taxon>
        <taxon>Ecdysozoa</taxon>
        <taxon>Arthropoda</taxon>
        <taxon>Hexapoda</taxon>
        <taxon>Insecta</taxon>
        <taxon>Pterygota</taxon>
        <taxon>Neoptera</taxon>
        <taxon>Endopterygota</taxon>
        <taxon>Coleoptera</taxon>
        <taxon>Polyphaga</taxon>
        <taxon>Elateriformia</taxon>
        <taxon>Elateroidea</taxon>
        <taxon>Elateridae</taxon>
        <taxon>Agrypninae</taxon>
        <taxon>Pyrophorini</taxon>
        <taxon>Ignelater</taxon>
    </lineage>
</organism>
<protein>
    <submittedName>
        <fullName evidence="2">Uncharacterized protein</fullName>
    </submittedName>
</protein>
<feature type="region of interest" description="Disordered" evidence="1">
    <location>
        <begin position="1"/>
        <end position="25"/>
    </location>
</feature>
<dbReference type="PANTHER" id="PTHR46114">
    <property type="entry name" value="APPLE DOMAIN-CONTAINING PROTEIN"/>
    <property type="match status" value="1"/>
</dbReference>
<dbReference type="Proteomes" id="UP000801492">
    <property type="component" value="Unassembled WGS sequence"/>
</dbReference>
<evidence type="ECO:0000313" key="3">
    <source>
        <dbReference type="Proteomes" id="UP000801492"/>
    </source>
</evidence>
<accession>A0A8K0GEB0</accession>
<dbReference type="AlphaFoldDB" id="A0A8K0GEB0"/>
<dbReference type="OrthoDB" id="6347417at2759"/>